<evidence type="ECO:0000256" key="2">
    <source>
        <dbReference type="ARBA" id="ARBA00022737"/>
    </source>
</evidence>
<dbReference type="PROSITE" id="PS51375">
    <property type="entry name" value="PPR"/>
    <property type="match status" value="4"/>
</dbReference>
<dbReference type="FunFam" id="1.25.40.10:FF:000427">
    <property type="entry name" value="Pentatricopeptide repeat-containing protein chloroplastic"/>
    <property type="match status" value="1"/>
</dbReference>
<accession>A0A8J5LXY7</accession>
<dbReference type="PANTHER" id="PTHR47926:SF452">
    <property type="entry name" value="PENTATRICOPEPTIDE REPEAT-CONTAINING PROTEIN"/>
    <property type="match status" value="1"/>
</dbReference>
<dbReference type="GO" id="GO:0003723">
    <property type="term" value="F:RNA binding"/>
    <property type="evidence" value="ECO:0007669"/>
    <property type="project" value="InterPro"/>
</dbReference>
<dbReference type="InterPro" id="IPR011990">
    <property type="entry name" value="TPR-like_helical_dom_sf"/>
</dbReference>
<dbReference type="InterPro" id="IPR046960">
    <property type="entry name" value="PPR_At4g14850-like_plant"/>
</dbReference>
<evidence type="ECO:0000313" key="6">
    <source>
        <dbReference type="Proteomes" id="UP000734854"/>
    </source>
</evidence>
<comment type="similarity">
    <text evidence="1">Belongs to the PPR family. PCMP-H subfamily.</text>
</comment>
<dbReference type="Pfam" id="PF20431">
    <property type="entry name" value="E_motif"/>
    <property type="match status" value="1"/>
</dbReference>
<dbReference type="InterPro" id="IPR002885">
    <property type="entry name" value="PPR_rpt"/>
</dbReference>
<keyword evidence="6" id="KW-1185">Reference proteome</keyword>
<keyword evidence="2" id="KW-0677">Repeat</keyword>
<dbReference type="EMBL" id="JACMSC010000001">
    <property type="protein sequence ID" value="KAG6535561.1"/>
    <property type="molecule type" value="Genomic_DNA"/>
</dbReference>
<protein>
    <recommendedName>
        <fullName evidence="4">DYW domain-containing protein</fullName>
    </recommendedName>
</protein>
<dbReference type="NCBIfam" id="TIGR00756">
    <property type="entry name" value="PPR"/>
    <property type="match status" value="5"/>
</dbReference>
<dbReference type="Pfam" id="PF13041">
    <property type="entry name" value="PPR_2"/>
    <property type="match status" value="3"/>
</dbReference>
<dbReference type="FunFam" id="1.25.40.10:FF:000348">
    <property type="entry name" value="Pentatricopeptide repeat-containing protein chloroplastic"/>
    <property type="match status" value="1"/>
</dbReference>
<comment type="caution">
    <text evidence="5">The sequence shown here is derived from an EMBL/GenBank/DDBJ whole genome shotgun (WGS) entry which is preliminary data.</text>
</comment>
<name>A0A8J5LXY7_ZINOF</name>
<dbReference type="PANTHER" id="PTHR47926">
    <property type="entry name" value="PENTATRICOPEPTIDE REPEAT-CONTAINING PROTEIN"/>
    <property type="match status" value="1"/>
</dbReference>
<dbReference type="InterPro" id="IPR046848">
    <property type="entry name" value="E_motif"/>
</dbReference>
<dbReference type="Proteomes" id="UP000734854">
    <property type="component" value="Unassembled WGS sequence"/>
</dbReference>
<feature type="domain" description="DYW" evidence="4">
    <location>
        <begin position="634"/>
        <end position="726"/>
    </location>
</feature>
<proteinExistence type="inferred from homology"/>
<feature type="repeat" description="PPR" evidence="3">
    <location>
        <begin position="185"/>
        <end position="219"/>
    </location>
</feature>
<evidence type="ECO:0000313" key="5">
    <source>
        <dbReference type="EMBL" id="KAG6535561.1"/>
    </source>
</evidence>
<organism evidence="5 6">
    <name type="scientific">Zingiber officinale</name>
    <name type="common">Ginger</name>
    <name type="synonym">Amomum zingiber</name>
    <dbReference type="NCBI Taxonomy" id="94328"/>
    <lineage>
        <taxon>Eukaryota</taxon>
        <taxon>Viridiplantae</taxon>
        <taxon>Streptophyta</taxon>
        <taxon>Embryophyta</taxon>
        <taxon>Tracheophyta</taxon>
        <taxon>Spermatophyta</taxon>
        <taxon>Magnoliopsida</taxon>
        <taxon>Liliopsida</taxon>
        <taxon>Zingiberales</taxon>
        <taxon>Zingiberaceae</taxon>
        <taxon>Zingiber</taxon>
    </lineage>
</organism>
<dbReference type="GO" id="GO:0009451">
    <property type="term" value="P:RNA modification"/>
    <property type="evidence" value="ECO:0007669"/>
    <property type="project" value="InterPro"/>
</dbReference>
<evidence type="ECO:0000259" key="4">
    <source>
        <dbReference type="Pfam" id="PF14432"/>
    </source>
</evidence>
<dbReference type="SUPFAM" id="SSF48452">
    <property type="entry name" value="TPR-like"/>
    <property type="match status" value="1"/>
</dbReference>
<feature type="repeat" description="PPR" evidence="3">
    <location>
        <begin position="318"/>
        <end position="352"/>
    </location>
</feature>
<dbReference type="Pfam" id="PF14432">
    <property type="entry name" value="DYW_deaminase"/>
    <property type="match status" value="1"/>
</dbReference>
<evidence type="ECO:0000256" key="3">
    <source>
        <dbReference type="PROSITE-ProRule" id="PRU00708"/>
    </source>
</evidence>
<dbReference type="Gene3D" id="1.25.40.10">
    <property type="entry name" value="Tetratricopeptide repeat domain"/>
    <property type="match status" value="4"/>
</dbReference>
<sequence>MLGGKKLSAGDKNKRRPSSSIQILRIRTQDLTTGRIELGPDSGFSSDFTHQDFQLFDFTHQDFPFPNVQYEIIIFSRIPFPNLFSWNTLIRAHAAGPDPRLALLLFARLLSDGPDDPDKFTFPFAIKAAAALSALREGAALHGMVVKSPFFSSDIFILNTLVHFYAACGDSGLALRVFDNIPSRDVVSWNSMINAFALGDRWDDALRLFEEMQRENVMPNDVTMVSAASICGKKCDLELGRRIHAYIQRNDDIEASSILDNALLDMYVKCGSLEDAELLFHSMNTKDSISWTTMLVGYCKLGHFHAARHLFDQMPDRDIASWNALISCYEQSGRSKEALDLFHDLQQADVKPDEVTLVAALSACSQLGALELGCWIHAYIKKNSFALNFHLTTSLIDMYSKCGDLEKALDVFESTKNRDVFVWSAMIAGFAMHGEGKEALDLFEQMQEAKVKPNGVTFTNLFCACSHAGLVDEGKLFFSKMLPVYGIAPNAEHYSCIVDILGRAGLLEEAKECIRNMPMPPSASVWGALLGACAIHRNVELGEHACKHLLKLEPRNHGAHVILSNLYARSGNWNAVARLRKSMKDSSLKKEAGCSSIEVQGVVHEFLVGDISHPLKEKIYLQLDEIASRLKAVGYVPDKKLVLQDIEEDAKERALSLHSEKLAIAFGLISTSSPAPIRITKNLRVCDDCHLVAKLVSGIYNRDIILRDRFRFHHFTGGLCSCMDYW</sequence>
<dbReference type="AlphaFoldDB" id="A0A8J5LXY7"/>
<dbReference type="InterPro" id="IPR032867">
    <property type="entry name" value="DYW_dom"/>
</dbReference>
<feature type="repeat" description="PPR" evidence="3">
    <location>
        <begin position="287"/>
        <end position="317"/>
    </location>
</feature>
<reference evidence="5 6" key="1">
    <citation type="submission" date="2020-08" db="EMBL/GenBank/DDBJ databases">
        <title>Plant Genome Project.</title>
        <authorList>
            <person name="Zhang R.-G."/>
        </authorList>
    </citation>
    <scope>NUCLEOTIDE SEQUENCE [LARGE SCALE GENOMIC DNA]</scope>
    <source>
        <tissue evidence="5">Rhizome</tissue>
    </source>
</reference>
<dbReference type="GO" id="GO:0008270">
    <property type="term" value="F:zinc ion binding"/>
    <property type="evidence" value="ECO:0007669"/>
    <property type="project" value="InterPro"/>
</dbReference>
<feature type="repeat" description="PPR" evidence="3">
    <location>
        <begin position="419"/>
        <end position="453"/>
    </location>
</feature>
<evidence type="ECO:0000256" key="1">
    <source>
        <dbReference type="ARBA" id="ARBA00006643"/>
    </source>
</evidence>
<dbReference type="Pfam" id="PF01535">
    <property type="entry name" value="PPR"/>
    <property type="match status" value="2"/>
</dbReference>
<gene>
    <name evidence="5" type="ORF">ZIOFF_000583</name>
</gene>
<dbReference type="FunFam" id="1.25.40.10:FF:002148">
    <property type="entry name" value="Pentatricopeptide repeat-containing protein At2g29760, chloroplastic"/>
    <property type="match status" value="1"/>
</dbReference>